<dbReference type="AlphaFoldDB" id="A0A1H7DA79"/>
<organism evidence="2 3">
    <name type="scientific">Propionispira arboris</name>
    <dbReference type="NCBI Taxonomy" id="84035"/>
    <lineage>
        <taxon>Bacteria</taxon>
        <taxon>Bacillati</taxon>
        <taxon>Bacillota</taxon>
        <taxon>Negativicutes</taxon>
        <taxon>Selenomonadales</taxon>
        <taxon>Selenomonadaceae</taxon>
        <taxon>Propionispira</taxon>
    </lineage>
</organism>
<gene>
    <name evidence="2" type="ORF">SAMN05660742_12925</name>
</gene>
<keyword evidence="3" id="KW-1185">Reference proteome</keyword>
<dbReference type="EMBL" id="FNZK01000029">
    <property type="protein sequence ID" value="SEJ96080.1"/>
    <property type="molecule type" value="Genomic_DNA"/>
</dbReference>
<dbReference type="Pfam" id="PF12728">
    <property type="entry name" value="HTH_17"/>
    <property type="match status" value="1"/>
</dbReference>
<name>A0A1H7DA79_9FIRM</name>
<sequence>MEEKHAKNKFLTANEVADEFFQGKLKYQRVLKMTREGELPAIKIGKAYVYLLSELQKWVDGKFRQPAWSGKEIKWID</sequence>
<dbReference type="InterPro" id="IPR041657">
    <property type="entry name" value="HTH_17"/>
</dbReference>
<evidence type="ECO:0000313" key="2">
    <source>
        <dbReference type="EMBL" id="SEJ96080.1"/>
    </source>
</evidence>
<reference evidence="2 3" key="1">
    <citation type="submission" date="2016-10" db="EMBL/GenBank/DDBJ databases">
        <authorList>
            <person name="de Groot N.N."/>
        </authorList>
    </citation>
    <scope>NUCLEOTIDE SEQUENCE [LARGE SCALE GENOMIC DNA]</scope>
    <source>
        <strain evidence="2 3">DSM 2179</strain>
    </source>
</reference>
<protein>
    <submittedName>
        <fullName evidence="2">Helix-turn-helix domain-containing protein</fullName>
    </submittedName>
</protein>
<evidence type="ECO:0000259" key="1">
    <source>
        <dbReference type="Pfam" id="PF12728"/>
    </source>
</evidence>
<feature type="domain" description="Helix-turn-helix" evidence="1">
    <location>
        <begin position="11"/>
        <end position="60"/>
    </location>
</feature>
<dbReference type="RefSeq" id="WP_091835778.1">
    <property type="nucleotide sequence ID" value="NZ_FNZK01000029.1"/>
</dbReference>
<accession>A0A1H7DA79</accession>
<evidence type="ECO:0000313" key="3">
    <source>
        <dbReference type="Proteomes" id="UP000199662"/>
    </source>
</evidence>
<dbReference type="Proteomes" id="UP000199662">
    <property type="component" value="Unassembled WGS sequence"/>
</dbReference>
<dbReference type="STRING" id="84035.SAMN05660742_12925"/>
<proteinExistence type="predicted"/>